<dbReference type="InterPro" id="IPR002397">
    <property type="entry name" value="Cyt_P450_B"/>
</dbReference>
<dbReference type="InterPro" id="IPR017972">
    <property type="entry name" value="Cyt_P450_CS"/>
</dbReference>
<evidence type="ECO:0000256" key="5">
    <source>
        <dbReference type="ARBA" id="ARBA00023004"/>
    </source>
</evidence>
<reference evidence="8" key="1">
    <citation type="journal article" date="2019" name="Microbiol. Resour. Announc.">
        <title>Complete Genome Sequence of Rubrobacter xylanophilus Strain AA3-22, Isolated from Arima Onsen in Japan.</title>
        <authorList>
            <person name="Tomariguchi N."/>
            <person name="Miyazaki K."/>
        </authorList>
    </citation>
    <scope>NUCLEOTIDE SEQUENCE [LARGE SCALE GENOMIC DNA]</scope>
    <source>
        <strain evidence="8">AA3-22</strain>
    </source>
</reference>
<dbReference type="SUPFAM" id="SSF48264">
    <property type="entry name" value="Cytochrome P450"/>
    <property type="match status" value="1"/>
</dbReference>
<dbReference type="InterPro" id="IPR001128">
    <property type="entry name" value="Cyt_P450"/>
</dbReference>
<dbReference type="EMBL" id="AP019791">
    <property type="protein sequence ID" value="BBL79281.1"/>
    <property type="molecule type" value="Genomic_DNA"/>
</dbReference>
<dbReference type="InterPro" id="IPR036396">
    <property type="entry name" value="Cyt_P450_sf"/>
</dbReference>
<evidence type="ECO:0000256" key="3">
    <source>
        <dbReference type="ARBA" id="ARBA00022723"/>
    </source>
</evidence>
<evidence type="ECO:0000256" key="4">
    <source>
        <dbReference type="ARBA" id="ARBA00023002"/>
    </source>
</evidence>
<evidence type="ECO:0000256" key="7">
    <source>
        <dbReference type="RuleBase" id="RU000461"/>
    </source>
</evidence>
<proteinExistence type="inferred from homology"/>
<evidence type="ECO:0000256" key="1">
    <source>
        <dbReference type="ARBA" id="ARBA00010617"/>
    </source>
</evidence>
<evidence type="ECO:0000313" key="9">
    <source>
        <dbReference type="Proteomes" id="UP000318065"/>
    </source>
</evidence>
<organism evidence="8 9">
    <name type="scientific">Rubrobacter xylanophilus</name>
    <dbReference type="NCBI Taxonomy" id="49319"/>
    <lineage>
        <taxon>Bacteria</taxon>
        <taxon>Bacillati</taxon>
        <taxon>Actinomycetota</taxon>
        <taxon>Rubrobacteria</taxon>
        <taxon>Rubrobacterales</taxon>
        <taxon>Rubrobacteraceae</taxon>
        <taxon>Rubrobacter</taxon>
    </lineage>
</organism>
<dbReference type="PROSITE" id="PS00086">
    <property type="entry name" value="CYTOCHROME_P450"/>
    <property type="match status" value="1"/>
</dbReference>
<keyword evidence="5 7" id="KW-0408">Iron</keyword>
<keyword evidence="6 7" id="KW-0503">Monooxygenase</keyword>
<comment type="similarity">
    <text evidence="1 7">Belongs to the cytochrome P450 family.</text>
</comment>
<evidence type="ECO:0000313" key="8">
    <source>
        <dbReference type="EMBL" id="BBL79281.1"/>
    </source>
</evidence>
<dbReference type="Gene3D" id="1.10.630.10">
    <property type="entry name" value="Cytochrome P450"/>
    <property type="match status" value="1"/>
</dbReference>
<accession>A0A510HH53</accession>
<dbReference type="PRINTS" id="PR00385">
    <property type="entry name" value="P450"/>
</dbReference>
<keyword evidence="4 7" id="KW-0560">Oxidoreductase</keyword>
<dbReference type="FunFam" id="1.10.630.10:FF:000018">
    <property type="entry name" value="Cytochrome P450 monooxygenase"/>
    <property type="match status" value="1"/>
</dbReference>
<dbReference type="AlphaFoldDB" id="A0A510HH53"/>
<dbReference type="GO" id="GO:0016705">
    <property type="term" value="F:oxidoreductase activity, acting on paired donors, with incorporation or reduction of molecular oxygen"/>
    <property type="evidence" value="ECO:0007669"/>
    <property type="project" value="InterPro"/>
</dbReference>
<keyword evidence="2 7" id="KW-0349">Heme</keyword>
<protein>
    <submittedName>
        <fullName evidence="8">Cytochrome P450</fullName>
    </submittedName>
</protein>
<keyword evidence="9" id="KW-1185">Reference proteome</keyword>
<keyword evidence="3 7" id="KW-0479">Metal-binding</keyword>
<dbReference type="OrthoDB" id="4133219at2"/>
<dbReference type="GO" id="GO:0004497">
    <property type="term" value="F:monooxygenase activity"/>
    <property type="evidence" value="ECO:0007669"/>
    <property type="project" value="UniProtKB-KW"/>
</dbReference>
<dbReference type="PRINTS" id="PR00359">
    <property type="entry name" value="BP450"/>
</dbReference>
<dbReference type="Pfam" id="PF00067">
    <property type="entry name" value="p450"/>
    <property type="match status" value="1"/>
</dbReference>
<dbReference type="PANTHER" id="PTHR46696:SF6">
    <property type="entry name" value="P450, PUTATIVE (EUROFUNG)-RELATED"/>
    <property type="match status" value="1"/>
</dbReference>
<dbReference type="GO" id="GO:0020037">
    <property type="term" value="F:heme binding"/>
    <property type="evidence" value="ECO:0007669"/>
    <property type="project" value="InterPro"/>
</dbReference>
<gene>
    <name evidence="8" type="ORF">RxyAA322_11350</name>
</gene>
<dbReference type="Proteomes" id="UP000318065">
    <property type="component" value="Chromosome"/>
</dbReference>
<dbReference type="GO" id="GO:0005506">
    <property type="term" value="F:iron ion binding"/>
    <property type="evidence" value="ECO:0007669"/>
    <property type="project" value="InterPro"/>
</dbReference>
<evidence type="ECO:0000256" key="2">
    <source>
        <dbReference type="ARBA" id="ARBA00022617"/>
    </source>
</evidence>
<dbReference type="PANTHER" id="PTHR46696">
    <property type="entry name" value="P450, PUTATIVE (EUROFUNG)-RELATED"/>
    <property type="match status" value="1"/>
</dbReference>
<evidence type="ECO:0000256" key="6">
    <source>
        <dbReference type="ARBA" id="ARBA00023033"/>
    </source>
</evidence>
<name>A0A510HH53_9ACTN</name>
<dbReference type="RefSeq" id="WP_143527305.1">
    <property type="nucleotide sequence ID" value="NZ_AP019791.1"/>
</dbReference>
<sequence length="412" mass="46728">MAEPGKKRKSEPHGCKWADNYDIFSSEFTDDPFSLWDKMREGGCPVAHSDLWGGSWMPVEYDDIRQIARDPERFSSRAVEVGGPVPRPGGGLFIPPLTSDPPEHRSYRRLLQPYFTSQKIAELEPFVRKEARILSEGLAERGEGDAVGDFARHLTIAVLTRLLGVPRDNEERFIDWMVRLVRIGPQDQRVRNAVVREILDYFKILFAERRENPGDDLVSYVATTTAEINGRPLSEKDRLGMCFLILIAGADTTWSAIGASLWHLATYPEDRKRLVAEPDLMTSAVEELLRVYAPVTIARIAKEDVELHGRCIHAGERLILPFAAANRDPKVFEDPNEIRIDREKNRHITFGWGAHRCLGAGLAKLELRVSLEEWLRAMPDYYLTDPENITWSGGQVRGPNRVDFKVGERVDA</sequence>